<comment type="caution">
    <text evidence="1">The sequence shown here is derived from an EMBL/GenBank/DDBJ whole genome shotgun (WGS) entry which is preliminary data.</text>
</comment>
<accession>A0A4R7PGA1</accession>
<sequence>MPIVSYRASAFPPSAGASLLGHHDLWVPLNDLVHAAITVGKPGVAHLFTHGWNSISDIIIRTHTVYAYLQYVAGRYGKSSLYESLDPTEKAAASYFMGMISAKVVFDRLLKTPWLFHVSMLKPLGHSFNLKGKSEPDLVGKNALGEWVVAEAKGRSNGFNQPAMRAAKEQTRQLRTINGAAPALRVAIQASFEPYLRFDLCDPEDAAERAIDIETDLDTVMHRYYSGIIDATEGAEVALIQGRQFLVRKIEEVGVTVGLDTGVRYLRLFGLSGRIPALLHPPDAKMYDGDDPQNFRVYGDGVAIALDRRWSDNVMALSPFERREGFGN</sequence>
<keyword evidence="2" id="KW-1185">Reference proteome</keyword>
<evidence type="ECO:0000313" key="1">
    <source>
        <dbReference type="EMBL" id="TDU32832.1"/>
    </source>
</evidence>
<name>A0A4R7PGA1_9GAMM</name>
<proteinExistence type="predicted"/>
<protein>
    <submittedName>
        <fullName evidence="1">Uncharacterized protein</fullName>
    </submittedName>
</protein>
<dbReference type="AlphaFoldDB" id="A0A4R7PGA1"/>
<dbReference type="EMBL" id="SOBT01000008">
    <property type="protein sequence ID" value="TDU32832.1"/>
    <property type="molecule type" value="Genomic_DNA"/>
</dbReference>
<gene>
    <name evidence="1" type="ORF">DFR24_2239</name>
</gene>
<evidence type="ECO:0000313" key="2">
    <source>
        <dbReference type="Proteomes" id="UP000295341"/>
    </source>
</evidence>
<dbReference type="Proteomes" id="UP000295341">
    <property type="component" value="Unassembled WGS sequence"/>
</dbReference>
<organism evidence="1 2">
    <name type="scientific">Panacagrimonas perspica</name>
    <dbReference type="NCBI Taxonomy" id="381431"/>
    <lineage>
        <taxon>Bacteria</taxon>
        <taxon>Pseudomonadati</taxon>
        <taxon>Pseudomonadota</taxon>
        <taxon>Gammaproteobacteria</taxon>
        <taxon>Nevskiales</taxon>
        <taxon>Nevskiaceae</taxon>
        <taxon>Panacagrimonas</taxon>
    </lineage>
</organism>
<reference evidence="1 2" key="1">
    <citation type="submission" date="2019-03" db="EMBL/GenBank/DDBJ databases">
        <title>Genomic Encyclopedia of Type Strains, Phase IV (KMG-IV): sequencing the most valuable type-strain genomes for metagenomic binning, comparative biology and taxonomic classification.</title>
        <authorList>
            <person name="Goeker M."/>
        </authorList>
    </citation>
    <scope>NUCLEOTIDE SEQUENCE [LARGE SCALE GENOMIC DNA]</scope>
    <source>
        <strain evidence="1 2">DSM 26377</strain>
    </source>
</reference>